<dbReference type="CDD" id="cd10959">
    <property type="entry name" value="CE4_NodB_like_3"/>
    <property type="match status" value="1"/>
</dbReference>
<organism evidence="2 5">
    <name type="scientific">Micromonospora terminaliae</name>
    <dbReference type="NCBI Taxonomy" id="1914461"/>
    <lineage>
        <taxon>Bacteria</taxon>
        <taxon>Bacillati</taxon>
        <taxon>Actinomycetota</taxon>
        <taxon>Actinomycetes</taxon>
        <taxon>Micromonosporales</taxon>
        <taxon>Micromonosporaceae</taxon>
        <taxon>Micromonospora</taxon>
    </lineage>
</organism>
<evidence type="ECO:0000313" key="5">
    <source>
        <dbReference type="Proteomes" id="UP000477779"/>
    </source>
</evidence>
<sequence length="234" mass="25058">MARAAGRYLTRPVGTIRAVATDAPHVVLTYDDGPDPQGTPLVLQALAKFGATATFFVLVGRARRHPDLLAELIAAGHEVALHGLDHVRLTGVPAPEVLRRTQAGRAELEDLTGTPVRWFRAPYGALLLPHWRAVRRAGLMPVVWGATPADWRHVPEETMARDALAASRPGAIVLAHDGHAGPDDGVDDGPPPPIDRGLLATMMLTGLDEQGLVGRSLSDALCQGTAARWAWFVR</sequence>
<dbReference type="GO" id="GO:0016810">
    <property type="term" value="F:hydrolase activity, acting on carbon-nitrogen (but not peptide) bonds"/>
    <property type="evidence" value="ECO:0007669"/>
    <property type="project" value="InterPro"/>
</dbReference>
<evidence type="ECO:0000313" key="4">
    <source>
        <dbReference type="Proteomes" id="UP000402241"/>
    </source>
</evidence>
<feature type="domain" description="NodB homology" evidence="1">
    <location>
        <begin position="24"/>
        <end position="215"/>
    </location>
</feature>
<name>A0AAJ2ZIV6_9ACTN</name>
<dbReference type="Proteomes" id="UP000402241">
    <property type="component" value="Chromosome"/>
</dbReference>
<dbReference type="GO" id="GO:0005975">
    <property type="term" value="P:carbohydrate metabolic process"/>
    <property type="evidence" value="ECO:0007669"/>
    <property type="project" value="InterPro"/>
</dbReference>
<dbReference type="InterPro" id="IPR002509">
    <property type="entry name" value="NODB_dom"/>
</dbReference>
<dbReference type="Gene3D" id="3.20.20.370">
    <property type="entry name" value="Glycoside hydrolase/deacetylase"/>
    <property type="match status" value="1"/>
</dbReference>
<evidence type="ECO:0000313" key="2">
    <source>
        <dbReference type="EMBL" id="NES30516.1"/>
    </source>
</evidence>
<dbReference type="SUPFAM" id="SSF88713">
    <property type="entry name" value="Glycoside hydrolase/deacetylase"/>
    <property type="match status" value="1"/>
</dbReference>
<evidence type="ECO:0000313" key="3">
    <source>
        <dbReference type="EMBL" id="QGL51231.1"/>
    </source>
</evidence>
<dbReference type="InterPro" id="IPR050248">
    <property type="entry name" value="Polysacc_deacetylase_ArnD"/>
</dbReference>
<dbReference type="EMBL" id="JAAHBZ010000011">
    <property type="protein sequence ID" value="NES30516.1"/>
    <property type="molecule type" value="Genomic_DNA"/>
</dbReference>
<accession>A0AAJ2ZIV6</accession>
<gene>
    <name evidence="2" type="ORF">G3561_23545</name>
    <name evidence="3" type="ORF">GCE86_05455</name>
</gene>
<reference evidence="3 4" key="1">
    <citation type="submission" date="2019-10" db="EMBL/GenBank/DDBJ databases">
        <title>Genome Sequence of Micromonospora terminaliae DSM 101760.</title>
        <authorList>
            <person name="Guo L."/>
        </authorList>
    </citation>
    <scope>NUCLEOTIDE SEQUENCE [LARGE SCALE GENOMIC DNA]</scope>
    <source>
        <strain evidence="3 4">DSM 101760</strain>
    </source>
</reference>
<dbReference type="PROSITE" id="PS51677">
    <property type="entry name" value="NODB"/>
    <property type="match status" value="1"/>
</dbReference>
<dbReference type="PANTHER" id="PTHR10587:SF137">
    <property type="entry name" value="4-DEOXY-4-FORMAMIDO-L-ARABINOSE-PHOSPHOUNDECAPRENOL DEFORMYLASE ARND-RELATED"/>
    <property type="match status" value="1"/>
</dbReference>
<dbReference type="AlphaFoldDB" id="A0AAJ2ZIV6"/>
<evidence type="ECO:0000259" key="1">
    <source>
        <dbReference type="PROSITE" id="PS51677"/>
    </source>
</evidence>
<dbReference type="Pfam" id="PF01522">
    <property type="entry name" value="Polysacc_deac_1"/>
    <property type="match status" value="1"/>
</dbReference>
<proteinExistence type="predicted"/>
<keyword evidence="4" id="KW-1185">Reference proteome</keyword>
<dbReference type="Proteomes" id="UP000477779">
    <property type="component" value="Unassembled WGS sequence"/>
</dbReference>
<dbReference type="PANTHER" id="PTHR10587">
    <property type="entry name" value="GLYCOSYL TRANSFERASE-RELATED"/>
    <property type="match status" value="1"/>
</dbReference>
<reference evidence="2 5" key="2">
    <citation type="submission" date="2020-02" db="EMBL/GenBank/DDBJ databases">
        <title>WGS of Micromonospora spp. isolated from hot spring.</title>
        <authorList>
            <person name="Thawai C."/>
        </authorList>
    </citation>
    <scope>NUCLEOTIDE SEQUENCE [LARGE SCALE GENOMIC DNA]</scope>
    <source>
        <strain evidence="2 5">TMS7</strain>
    </source>
</reference>
<protein>
    <submittedName>
        <fullName evidence="2">Polysaccharide deacetylase family protein</fullName>
    </submittedName>
</protein>
<dbReference type="InterPro" id="IPR011330">
    <property type="entry name" value="Glyco_hydro/deAcase_b/a-brl"/>
</dbReference>
<dbReference type="EMBL" id="CP045309">
    <property type="protein sequence ID" value="QGL51231.1"/>
    <property type="molecule type" value="Genomic_DNA"/>
</dbReference>